<comment type="caution">
    <text evidence="8">The sequence shown here is derived from an EMBL/GenBank/DDBJ whole genome shotgun (WGS) entry which is preliminary data.</text>
</comment>
<dbReference type="InterPro" id="IPR032808">
    <property type="entry name" value="DoxX"/>
</dbReference>
<dbReference type="InterPro" id="IPR051907">
    <property type="entry name" value="DoxX-like_oxidoreductase"/>
</dbReference>
<proteinExistence type="inferred from homology"/>
<name>A0ABU7SFE1_9ACTN</name>
<gene>
    <name evidence="8" type="ORF">V1634_17620</name>
</gene>
<organism evidence="8 9">
    <name type="scientific">Plantactinospora veratri</name>
    <dbReference type="NCBI Taxonomy" id="1436122"/>
    <lineage>
        <taxon>Bacteria</taxon>
        <taxon>Bacillati</taxon>
        <taxon>Actinomycetota</taxon>
        <taxon>Actinomycetes</taxon>
        <taxon>Micromonosporales</taxon>
        <taxon>Micromonosporaceae</taxon>
        <taxon>Plantactinospora</taxon>
    </lineage>
</organism>
<evidence type="ECO:0000256" key="4">
    <source>
        <dbReference type="ARBA" id="ARBA00022692"/>
    </source>
</evidence>
<dbReference type="Proteomes" id="UP001339911">
    <property type="component" value="Unassembled WGS sequence"/>
</dbReference>
<keyword evidence="3" id="KW-1003">Cell membrane</keyword>
<evidence type="ECO:0000313" key="9">
    <source>
        <dbReference type="Proteomes" id="UP001339911"/>
    </source>
</evidence>
<feature type="transmembrane region" description="Helical" evidence="7">
    <location>
        <begin position="95"/>
        <end position="117"/>
    </location>
</feature>
<keyword evidence="9" id="KW-1185">Reference proteome</keyword>
<evidence type="ECO:0000256" key="5">
    <source>
        <dbReference type="ARBA" id="ARBA00022989"/>
    </source>
</evidence>
<evidence type="ECO:0000256" key="7">
    <source>
        <dbReference type="SAM" id="Phobius"/>
    </source>
</evidence>
<comment type="subcellular location">
    <subcellularLocation>
        <location evidence="1">Cell membrane</location>
        <topology evidence="1">Multi-pass membrane protein</topology>
    </subcellularLocation>
</comment>
<dbReference type="PANTHER" id="PTHR33452">
    <property type="entry name" value="OXIDOREDUCTASE CATD-RELATED"/>
    <property type="match status" value="1"/>
</dbReference>
<feature type="transmembrane region" description="Helical" evidence="7">
    <location>
        <begin position="137"/>
        <end position="156"/>
    </location>
</feature>
<evidence type="ECO:0000256" key="1">
    <source>
        <dbReference type="ARBA" id="ARBA00004651"/>
    </source>
</evidence>
<evidence type="ECO:0000256" key="3">
    <source>
        <dbReference type="ARBA" id="ARBA00022475"/>
    </source>
</evidence>
<feature type="transmembrane region" description="Helical" evidence="7">
    <location>
        <begin position="60"/>
        <end position="88"/>
    </location>
</feature>
<reference evidence="8 9" key="1">
    <citation type="submission" date="2024-01" db="EMBL/GenBank/DDBJ databases">
        <title>Genome insights into Plantactinospora veratri sp. nov.</title>
        <authorList>
            <person name="Wang L."/>
        </authorList>
    </citation>
    <scope>NUCLEOTIDE SEQUENCE [LARGE SCALE GENOMIC DNA]</scope>
    <source>
        <strain evidence="8 9">NEAU-FHS4</strain>
    </source>
</reference>
<comment type="similarity">
    <text evidence="2">Belongs to the DoxX family.</text>
</comment>
<keyword evidence="5 7" id="KW-1133">Transmembrane helix</keyword>
<sequence>MNLGLLLLRLLLAGLLFGHASQKLFGWFRGQGPAGTGTTFHTWGFRPGRQMALLAGVAELVGAALIALGLATPLGAAIVLGTMVVAASVNLPNGLWAHLGGCEVAAVYGALAVVLAYTGPGAWSLDHLVGLDGFAGYGWGTLALAVGLLGSVPPLLRRRRVLAAGD</sequence>
<evidence type="ECO:0000256" key="6">
    <source>
        <dbReference type="ARBA" id="ARBA00023136"/>
    </source>
</evidence>
<dbReference type="RefSeq" id="WP_331208928.1">
    <property type="nucleotide sequence ID" value="NZ_JAZGQL010000012.1"/>
</dbReference>
<dbReference type="Pfam" id="PF07681">
    <property type="entry name" value="DoxX"/>
    <property type="match status" value="1"/>
</dbReference>
<protein>
    <submittedName>
        <fullName evidence="8">DoxX family protein</fullName>
    </submittedName>
</protein>
<evidence type="ECO:0000313" key="8">
    <source>
        <dbReference type="EMBL" id="MEE6308651.1"/>
    </source>
</evidence>
<keyword evidence="6 7" id="KW-0472">Membrane</keyword>
<accession>A0ABU7SFE1</accession>
<evidence type="ECO:0000256" key="2">
    <source>
        <dbReference type="ARBA" id="ARBA00006679"/>
    </source>
</evidence>
<keyword evidence="4 7" id="KW-0812">Transmembrane</keyword>
<dbReference type="PANTHER" id="PTHR33452:SF1">
    <property type="entry name" value="INNER MEMBRANE PROTEIN YPHA-RELATED"/>
    <property type="match status" value="1"/>
</dbReference>
<dbReference type="EMBL" id="JAZGQL010000012">
    <property type="protein sequence ID" value="MEE6308651.1"/>
    <property type="molecule type" value="Genomic_DNA"/>
</dbReference>